<evidence type="ECO:0000313" key="6">
    <source>
        <dbReference type="Proteomes" id="UP000198734"/>
    </source>
</evidence>
<sequence length="220" mass="25399">MKFEKRHISEQVLIYLRKKIMLQEFKEGDHLKESELSEELSISRGPIREAISKLEAEGLVITPSNGRTIVQKFGEKDIRNLYESRILLEIYALTIQNSEKLDNEGELLYQYIQEMEESLTGGKQSVEADLKFHQQLLMMTGNRTLIRLWNSLNEIIKTLIEVTSEFTAERQNEIVLEHKVIADALLLNNIEQAQSLLRTHLEGASDYYSKAVFELQGEGE</sequence>
<dbReference type="EMBL" id="FOXU01000007">
    <property type="protein sequence ID" value="SFQ66093.1"/>
    <property type="molecule type" value="Genomic_DNA"/>
</dbReference>
<dbReference type="STRING" id="126156.SAMN05421670_3249"/>
<organism evidence="5 6">
    <name type="scientific">Psychrobacillus psychrotolerans</name>
    <dbReference type="NCBI Taxonomy" id="126156"/>
    <lineage>
        <taxon>Bacteria</taxon>
        <taxon>Bacillati</taxon>
        <taxon>Bacillota</taxon>
        <taxon>Bacilli</taxon>
        <taxon>Bacillales</taxon>
        <taxon>Bacillaceae</taxon>
        <taxon>Psychrobacillus</taxon>
    </lineage>
</organism>
<dbReference type="InterPro" id="IPR036390">
    <property type="entry name" value="WH_DNA-bd_sf"/>
</dbReference>
<dbReference type="CDD" id="cd07377">
    <property type="entry name" value="WHTH_GntR"/>
    <property type="match status" value="1"/>
</dbReference>
<evidence type="ECO:0000256" key="3">
    <source>
        <dbReference type="ARBA" id="ARBA00023163"/>
    </source>
</evidence>
<dbReference type="OrthoDB" id="2592645at2"/>
<dbReference type="PANTHER" id="PTHR43537">
    <property type="entry name" value="TRANSCRIPTIONAL REGULATOR, GNTR FAMILY"/>
    <property type="match status" value="1"/>
</dbReference>
<dbReference type="InterPro" id="IPR011711">
    <property type="entry name" value="GntR_C"/>
</dbReference>
<dbReference type="Proteomes" id="UP000198734">
    <property type="component" value="Unassembled WGS sequence"/>
</dbReference>
<keyword evidence="2" id="KW-0238">DNA-binding</keyword>
<name>A0A1I6ABV3_9BACI</name>
<dbReference type="Gene3D" id="1.20.120.530">
    <property type="entry name" value="GntR ligand-binding domain-like"/>
    <property type="match status" value="1"/>
</dbReference>
<dbReference type="Pfam" id="PF07729">
    <property type="entry name" value="FCD"/>
    <property type="match status" value="1"/>
</dbReference>
<evidence type="ECO:0000256" key="1">
    <source>
        <dbReference type="ARBA" id="ARBA00023015"/>
    </source>
</evidence>
<feature type="domain" description="HTH gntR-type" evidence="4">
    <location>
        <begin position="6"/>
        <end position="73"/>
    </location>
</feature>
<dbReference type="GO" id="GO:0003677">
    <property type="term" value="F:DNA binding"/>
    <property type="evidence" value="ECO:0007669"/>
    <property type="project" value="UniProtKB-KW"/>
</dbReference>
<accession>A0A1I6ABV3</accession>
<dbReference type="InterPro" id="IPR008920">
    <property type="entry name" value="TF_FadR/GntR_C"/>
</dbReference>
<proteinExistence type="predicted"/>
<dbReference type="RefSeq" id="WP_093537911.1">
    <property type="nucleotide sequence ID" value="NZ_FOXU01000007.1"/>
</dbReference>
<dbReference type="InterPro" id="IPR000524">
    <property type="entry name" value="Tscrpt_reg_HTH_GntR"/>
</dbReference>
<keyword evidence="3" id="KW-0804">Transcription</keyword>
<dbReference type="SUPFAM" id="SSF48008">
    <property type="entry name" value="GntR ligand-binding domain-like"/>
    <property type="match status" value="1"/>
</dbReference>
<gene>
    <name evidence="5" type="ORF">SAMN05421670_3249</name>
</gene>
<dbReference type="Gene3D" id="1.10.10.10">
    <property type="entry name" value="Winged helix-like DNA-binding domain superfamily/Winged helix DNA-binding domain"/>
    <property type="match status" value="1"/>
</dbReference>
<dbReference type="PROSITE" id="PS50949">
    <property type="entry name" value="HTH_GNTR"/>
    <property type="match status" value="1"/>
</dbReference>
<evidence type="ECO:0000256" key="2">
    <source>
        <dbReference type="ARBA" id="ARBA00023125"/>
    </source>
</evidence>
<dbReference type="GO" id="GO:0003700">
    <property type="term" value="F:DNA-binding transcription factor activity"/>
    <property type="evidence" value="ECO:0007669"/>
    <property type="project" value="InterPro"/>
</dbReference>
<evidence type="ECO:0000313" key="5">
    <source>
        <dbReference type="EMBL" id="SFQ66093.1"/>
    </source>
</evidence>
<dbReference type="SMART" id="SM00345">
    <property type="entry name" value="HTH_GNTR"/>
    <property type="match status" value="1"/>
</dbReference>
<dbReference type="SMART" id="SM00895">
    <property type="entry name" value="FCD"/>
    <property type="match status" value="1"/>
</dbReference>
<reference evidence="6" key="1">
    <citation type="submission" date="2016-10" db="EMBL/GenBank/DDBJ databases">
        <authorList>
            <person name="Varghese N."/>
            <person name="Submissions S."/>
        </authorList>
    </citation>
    <scope>NUCLEOTIDE SEQUENCE [LARGE SCALE GENOMIC DNA]</scope>
    <source>
        <strain evidence="6">DSM 11706</strain>
    </source>
</reference>
<dbReference type="PANTHER" id="PTHR43537:SF5">
    <property type="entry name" value="UXU OPERON TRANSCRIPTIONAL REGULATOR"/>
    <property type="match status" value="1"/>
</dbReference>
<dbReference type="Pfam" id="PF00392">
    <property type="entry name" value="GntR"/>
    <property type="match status" value="1"/>
</dbReference>
<keyword evidence="1" id="KW-0805">Transcription regulation</keyword>
<protein>
    <submittedName>
        <fullName evidence="5">Transcriptional regulator, GntR family</fullName>
    </submittedName>
</protein>
<dbReference type="InterPro" id="IPR036388">
    <property type="entry name" value="WH-like_DNA-bd_sf"/>
</dbReference>
<dbReference type="PRINTS" id="PR00035">
    <property type="entry name" value="HTHGNTR"/>
</dbReference>
<dbReference type="AlphaFoldDB" id="A0A1I6ABV3"/>
<keyword evidence="6" id="KW-1185">Reference proteome</keyword>
<dbReference type="SUPFAM" id="SSF46785">
    <property type="entry name" value="Winged helix' DNA-binding domain"/>
    <property type="match status" value="1"/>
</dbReference>
<evidence type="ECO:0000259" key="4">
    <source>
        <dbReference type="PROSITE" id="PS50949"/>
    </source>
</evidence>